<keyword evidence="4 6" id="KW-1133">Transmembrane helix</keyword>
<organism evidence="7 8">
    <name type="scientific">Ficus carica</name>
    <name type="common">Common fig</name>
    <dbReference type="NCBI Taxonomy" id="3494"/>
    <lineage>
        <taxon>Eukaryota</taxon>
        <taxon>Viridiplantae</taxon>
        <taxon>Streptophyta</taxon>
        <taxon>Embryophyta</taxon>
        <taxon>Tracheophyta</taxon>
        <taxon>Spermatophyta</taxon>
        <taxon>Magnoliopsida</taxon>
        <taxon>eudicotyledons</taxon>
        <taxon>Gunneridae</taxon>
        <taxon>Pentapetalae</taxon>
        <taxon>rosids</taxon>
        <taxon>fabids</taxon>
        <taxon>Rosales</taxon>
        <taxon>Moraceae</taxon>
        <taxon>Ficeae</taxon>
        <taxon>Ficus</taxon>
    </lineage>
</organism>
<dbReference type="GO" id="GO:0015297">
    <property type="term" value="F:antiporter activity"/>
    <property type="evidence" value="ECO:0007669"/>
    <property type="project" value="InterPro"/>
</dbReference>
<dbReference type="GO" id="GO:0042910">
    <property type="term" value="F:xenobiotic transmembrane transporter activity"/>
    <property type="evidence" value="ECO:0007669"/>
    <property type="project" value="InterPro"/>
</dbReference>
<dbReference type="GO" id="GO:1990961">
    <property type="term" value="P:xenobiotic detoxification by transmembrane export across the plasma membrane"/>
    <property type="evidence" value="ECO:0007669"/>
    <property type="project" value="InterPro"/>
</dbReference>
<keyword evidence="5 6" id="KW-0472">Membrane</keyword>
<feature type="transmembrane region" description="Helical" evidence="6">
    <location>
        <begin position="225"/>
        <end position="242"/>
    </location>
</feature>
<sequence>MEREEISGPESAYGDGNRRISHVVGSEACQEGHCRSDVIGEAKRQLGLAGPLIVVSILQNSIQLISVMFNGHLGELPLSSASLATSFASVTGFSFLLGMASALETLCGQAYGAKHYHLLGIHLQRAVLTLLSLSIPLSVIWFYTSTILISLHQDHEISTGAGTFNRWMIPSLFAFGLLQSLNRFLQTQNIVFPMMISSGVTALLHPIVCWLLVYKFGLRIKGAALANNISYWSNVILLSIYVKFSAACRHTWTGFSKDALHDFFSFIRLAIPSAVMICFEYWSFETVVLLSGLLTNPKLETSVLSISVNTMWMVYMISVGLGGALSTRVSNELGAGQPQRARLALVVAVVVALSEGVFVGIVTILARHVWGTLFSNEKEVIRYVAKIMPLLALSDFLDGFQCVLSGAARGCGWQKLCAFINLGAYYVVAIPSAVLFAFFFRIGGMGLWMGIICGLSVQVMALVIVIACTNWDKEAMKAVRRVQEAGRAIGMEPESLLSKGTETYQPPAPT</sequence>
<dbReference type="CDD" id="cd13132">
    <property type="entry name" value="MATE_eukaryotic"/>
    <property type="match status" value="1"/>
</dbReference>
<comment type="similarity">
    <text evidence="2 6">Belongs to the multi antimicrobial extrusion (MATE) (TC 2.A.66.1) family.</text>
</comment>
<feature type="transmembrane region" description="Helical" evidence="6">
    <location>
        <begin position="190"/>
        <end position="213"/>
    </location>
</feature>
<reference evidence="7" key="1">
    <citation type="submission" date="2023-07" db="EMBL/GenBank/DDBJ databases">
        <title>draft genome sequence of fig (Ficus carica).</title>
        <authorList>
            <person name="Takahashi T."/>
            <person name="Nishimura K."/>
        </authorList>
    </citation>
    <scope>NUCLEOTIDE SEQUENCE</scope>
</reference>
<proteinExistence type="inferred from homology"/>
<feature type="transmembrane region" description="Helical" evidence="6">
    <location>
        <begin position="46"/>
        <end position="69"/>
    </location>
</feature>
<feature type="transmembrane region" description="Helical" evidence="6">
    <location>
        <begin position="81"/>
        <end position="106"/>
    </location>
</feature>
<keyword evidence="8" id="KW-1185">Reference proteome</keyword>
<feature type="transmembrane region" description="Helical" evidence="6">
    <location>
        <begin position="416"/>
        <end position="440"/>
    </location>
</feature>
<comment type="caution">
    <text evidence="7">The sequence shown here is derived from an EMBL/GenBank/DDBJ whole genome shotgun (WGS) entry which is preliminary data.</text>
</comment>
<dbReference type="Proteomes" id="UP001187192">
    <property type="component" value="Unassembled WGS sequence"/>
</dbReference>
<dbReference type="InterPro" id="IPR002528">
    <property type="entry name" value="MATE_fam"/>
</dbReference>
<keyword evidence="3 6" id="KW-0812">Transmembrane</keyword>
<evidence type="ECO:0000256" key="3">
    <source>
        <dbReference type="ARBA" id="ARBA00022692"/>
    </source>
</evidence>
<dbReference type="GO" id="GO:0016020">
    <property type="term" value="C:membrane"/>
    <property type="evidence" value="ECO:0007669"/>
    <property type="project" value="UniProtKB-SubCell"/>
</dbReference>
<dbReference type="Pfam" id="PF01554">
    <property type="entry name" value="MatE"/>
    <property type="match status" value="2"/>
</dbReference>
<accession>A0AA87ZKE6</accession>
<feature type="transmembrane region" description="Helical" evidence="6">
    <location>
        <begin position="302"/>
        <end position="322"/>
    </location>
</feature>
<feature type="transmembrane region" description="Helical" evidence="6">
    <location>
        <begin position="343"/>
        <end position="366"/>
    </location>
</feature>
<dbReference type="NCBIfam" id="TIGR00797">
    <property type="entry name" value="matE"/>
    <property type="match status" value="1"/>
</dbReference>
<feature type="transmembrane region" description="Helical" evidence="6">
    <location>
        <begin position="446"/>
        <end position="471"/>
    </location>
</feature>
<evidence type="ECO:0000256" key="6">
    <source>
        <dbReference type="RuleBase" id="RU004914"/>
    </source>
</evidence>
<evidence type="ECO:0000256" key="5">
    <source>
        <dbReference type="ARBA" id="ARBA00023136"/>
    </source>
</evidence>
<evidence type="ECO:0000313" key="7">
    <source>
        <dbReference type="EMBL" id="GMN38684.1"/>
    </source>
</evidence>
<dbReference type="EMBL" id="BTGU01000008">
    <property type="protein sequence ID" value="GMN38684.1"/>
    <property type="molecule type" value="Genomic_DNA"/>
</dbReference>
<protein>
    <recommendedName>
        <fullName evidence="6">Protein DETOXIFICATION</fullName>
    </recommendedName>
    <alternativeName>
        <fullName evidence="6">Multidrug and toxic compound extrusion protein</fullName>
    </alternativeName>
</protein>
<dbReference type="PANTHER" id="PTHR11206">
    <property type="entry name" value="MULTIDRUG RESISTANCE PROTEIN"/>
    <property type="match status" value="1"/>
</dbReference>
<dbReference type="InterPro" id="IPR045069">
    <property type="entry name" value="MATE_euk"/>
</dbReference>
<dbReference type="AlphaFoldDB" id="A0AA87ZKE6"/>
<evidence type="ECO:0000256" key="4">
    <source>
        <dbReference type="ARBA" id="ARBA00022989"/>
    </source>
</evidence>
<evidence type="ECO:0000256" key="1">
    <source>
        <dbReference type="ARBA" id="ARBA00004141"/>
    </source>
</evidence>
<evidence type="ECO:0000313" key="8">
    <source>
        <dbReference type="Proteomes" id="UP001187192"/>
    </source>
</evidence>
<evidence type="ECO:0000256" key="2">
    <source>
        <dbReference type="ARBA" id="ARBA00010199"/>
    </source>
</evidence>
<gene>
    <name evidence="7" type="ORF">TIFTF001_007910</name>
</gene>
<name>A0AA87ZKE6_FICCA</name>
<comment type="caution">
    <text evidence="6">Lacks conserved residue(s) required for the propagation of feature annotation.</text>
</comment>
<feature type="transmembrane region" description="Helical" evidence="6">
    <location>
        <begin position="127"/>
        <end position="151"/>
    </location>
</feature>
<comment type="subcellular location">
    <subcellularLocation>
        <location evidence="1">Membrane</location>
        <topology evidence="1">Multi-pass membrane protein</topology>
    </subcellularLocation>
</comment>